<evidence type="ECO:0000313" key="16">
    <source>
        <dbReference type="Proteomes" id="UP000554286"/>
    </source>
</evidence>
<gene>
    <name evidence="15" type="ORF">GGD89_000074</name>
</gene>
<dbReference type="SMART" id="SM00388">
    <property type="entry name" value="HisKA"/>
    <property type="match status" value="1"/>
</dbReference>
<dbReference type="PROSITE" id="PS50109">
    <property type="entry name" value="HIS_KIN"/>
    <property type="match status" value="1"/>
</dbReference>
<dbReference type="SUPFAM" id="SSF47384">
    <property type="entry name" value="Homodimeric domain of signal transducing histidine kinase"/>
    <property type="match status" value="1"/>
</dbReference>
<evidence type="ECO:0000256" key="6">
    <source>
        <dbReference type="ARBA" id="ARBA00022679"/>
    </source>
</evidence>
<evidence type="ECO:0000256" key="11">
    <source>
        <dbReference type="ARBA" id="ARBA00023136"/>
    </source>
</evidence>
<feature type="transmembrane region" description="Helical" evidence="13">
    <location>
        <begin position="377"/>
        <end position="399"/>
    </location>
</feature>
<proteinExistence type="inferred from homology"/>
<dbReference type="CDD" id="cd00082">
    <property type="entry name" value="HisKA"/>
    <property type="match status" value="1"/>
</dbReference>
<evidence type="ECO:0000259" key="14">
    <source>
        <dbReference type="PROSITE" id="PS50109"/>
    </source>
</evidence>
<dbReference type="InterPro" id="IPR001734">
    <property type="entry name" value="Na/solute_symporter"/>
</dbReference>
<evidence type="ECO:0000256" key="13">
    <source>
        <dbReference type="SAM" id="Phobius"/>
    </source>
</evidence>
<dbReference type="InterPro" id="IPR050736">
    <property type="entry name" value="Sensor_HK_Regulatory"/>
</dbReference>
<keyword evidence="9 13" id="KW-1133">Transmembrane helix</keyword>
<keyword evidence="10" id="KW-0902">Two-component regulatory system</keyword>
<feature type="transmembrane region" description="Helical" evidence="13">
    <location>
        <begin position="278"/>
        <end position="303"/>
    </location>
</feature>
<feature type="domain" description="Histidine kinase" evidence="14">
    <location>
        <begin position="676"/>
        <end position="895"/>
    </location>
</feature>
<dbReference type="RefSeq" id="WP_184042112.1">
    <property type="nucleotide sequence ID" value="NZ_JACIGK010000001.1"/>
</dbReference>
<dbReference type="InterPro" id="IPR003661">
    <property type="entry name" value="HisK_dim/P_dom"/>
</dbReference>
<dbReference type="PROSITE" id="PS50283">
    <property type="entry name" value="NA_SOLUT_SYMP_3"/>
    <property type="match status" value="1"/>
</dbReference>
<dbReference type="AlphaFoldDB" id="A0A7W6W865"/>
<dbReference type="Gene3D" id="1.10.287.130">
    <property type="match status" value="1"/>
</dbReference>
<comment type="catalytic activity">
    <reaction evidence="1">
        <text>ATP + protein L-histidine = ADP + protein N-phospho-L-histidine.</text>
        <dbReference type="EC" id="2.7.13.3"/>
    </reaction>
</comment>
<evidence type="ECO:0000313" key="15">
    <source>
        <dbReference type="EMBL" id="MBB4264468.1"/>
    </source>
</evidence>
<feature type="transmembrane region" description="Helical" evidence="13">
    <location>
        <begin position="38"/>
        <end position="61"/>
    </location>
</feature>
<dbReference type="GO" id="GO:0016020">
    <property type="term" value="C:membrane"/>
    <property type="evidence" value="ECO:0007669"/>
    <property type="project" value="UniProtKB-SubCell"/>
</dbReference>
<dbReference type="Gene3D" id="3.30.565.10">
    <property type="entry name" value="Histidine kinase-like ATPase, C-terminal domain"/>
    <property type="match status" value="1"/>
</dbReference>
<dbReference type="InterPro" id="IPR005467">
    <property type="entry name" value="His_kinase_dom"/>
</dbReference>
<dbReference type="CDD" id="cd00075">
    <property type="entry name" value="HATPase"/>
    <property type="match status" value="1"/>
</dbReference>
<dbReference type="InterPro" id="IPR036097">
    <property type="entry name" value="HisK_dim/P_sf"/>
</dbReference>
<reference evidence="15 16" key="1">
    <citation type="submission" date="2020-08" db="EMBL/GenBank/DDBJ databases">
        <title>Genome sequencing of Purple Non-Sulfur Bacteria from various extreme environments.</title>
        <authorList>
            <person name="Mayer M."/>
        </authorList>
    </citation>
    <scope>NUCLEOTIDE SEQUENCE [LARGE SCALE GENOMIC DNA]</scope>
    <source>
        <strain evidence="15 16">JA131</strain>
    </source>
</reference>
<comment type="subcellular location">
    <subcellularLocation>
        <location evidence="2">Membrane</location>
        <topology evidence="2">Multi-pass membrane protein</topology>
    </subcellularLocation>
</comment>
<comment type="caution">
    <text evidence="15">The sequence shown here is derived from an EMBL/GenBank/DDBJ whole genome shotgun (WGS) entry which is preliminary data.</text>
</comment>
<evidence type="ECO:0000256" key="10">
    <source>
        <dbReference type="ARBA" id="ARBA00023012"/>
    </source>
</evidence>
<dbReference type="PANTHER" id="PTHR43711">
    <property type="entry name" value="TWO-COMPONENT HISTIDINE KINASE"/>
    <property type="match status" value="1"/>
</dbReference>
<feature type="coiled-coil region" evidence="12">
    <location>
        <begin position="639"/>
        <end position="676"/>
    </location>
</feature>
<dbReference type="PANTHER" id="PTHR43711:SF1">
    <property type="entry name" value="HISTIDINE KINASE 1"/>
    <property type="match status" value="1"/>
</dbReference>
<feature type="transmembrane region" description="Helical" evidence="13">
    <location>
        <begin position="405"/>
        <end position="430"/>
    </location>
</feature>
<protein>
    <recommendedName>
        <fullName evidence="4">histidine kinase</fullName>
        <ecNumber evidence="4">2.7.13.3</ecNumber>
    </recommendedName>
</protein>
<dbReference type="InterPro" id="IPR038377">
    <property type="entry name" value="Na/Glc_symporter_sf"/>
</dbReference>
<dbReference type="Pfam" id="PF00512">
    <property type="entry name" value="HisKA"/>
    <property type="match status" value="1"/>
</dbReference>
<dbReference type="Pfam" id="PF02518">
    <property type="entry name" value="HATPase_c"/>
    <property type="match status" value="1"/>
</dbReference>
<dbReference type="CDD" id="cd10322">
    <property type="entry name" value="SLC5sbd"/>
    <property type="match status" value="1"/>
</dbReference>
<evidence type="ECO:0000256" key="3">
    <source>
        <dbReference type="ARBA" id="ARBA00006434"/>
    </source>
</evidence>
<feature type="transmembrane region" description="Helical" evidence="13">
    <location>
        <begin position="437"/>
        <end position="454"/>
    </location>
</feature>
<dbReference type="GO" id="GO:0000155">
    <property type="term" value="F:phosphorelay sensor kinase activity"/>
    <property type="evidence" value="ECO:0007669"/>
    <property type="project" value="InterPro"/>
</dbReference>
<evidence type="ECO:0000256" key="4">
    <source>
        <dbReference type="ARBA" id="ARBA00012438"/>
    </source>
</evidence>
<dbReference type="GO" id="GO:0022857">
    <property type="term" value="F:transmembrane transporter activity"/>
    <property type="evidence" value="ECO:0007669"/>
    <property type="project" value="InterPro"/>
</dbReference>
<keyword evidence="8 15" id="KW-0418">Kinase</keyword>
<dbReference type="InterPro" id="IPR036890">
    <property type="entry name" value="HATPase_C_sf"/>
</dbReference>
<evidence type="ECO:0000256" key="2">
    <source>
        <dbReference type="ARBA" id="ARBA00004141"/>
    </source>
</evidence>
<dbReference type="SUPFAM" id="SSF55874">
    <property type="entry name" value="ATPase domain of HSP90 chaperone/DNA topoisomerase II/histidine kinase"/>
    <property type="match status" value="1"/>
</dbReference>
<name>A0A7W6W865_9PROT</name>
<dbReference type="PRINTS" id="PR00344">
    <property type="entry name" value="BCTRLSENSOR"/>
</dbReference>
<dbReference type="Proteomes" id="UP000554286">
    <property type="component" value="Unassembled WGS sequence"/>
</dbReference>
<feature type="transmembrane region" description="Helical" evidence="13">
    <location>
        <begin position="161"/>
        <end position="178"/>
    </location>
</feature>
<keyword evidence="7 13" id="KW-0812">Transmembrane</keyword>
<sequence>MTPQAVEFALVAALAYVALLFGVAYLGDQRARRGSFAWLRSSLVYTLSISVYCTSWTFYGAVGSAARGGLEFATIYLGPTLVFVGWWLFLRKLVRIGRTQRITSIADLISSRFGKSEALGALVTIIAVAAATPYIALQLKAVTTSYQVIAGLPLDNLDVRVGFWVAVGMAAFTILFGTRNVDANERHHGVVAAIALEALVKLVALLAVGGFVVFGLWDNPAALFAAVPPDFLASDEVFGPRWITLIVLSAAAIVCLPRQFQVIVVENENERHLATASWLFPTYLLLSCVFILPVAISGMTLMPEGADPDMFVLTIPLAAEADWLALLVFLGGFSSATSMIIVSSIALSTMVSNHIVAPLALRLSRRRTRTSGDVRRLLLTSRRAAIGTILLFGFLYFQGSAQSDALAAIGLIAFVGVAQFLPSVIGGLYWPLANKRGALWGLCGGFLTWMYTLAVPSLGEASPLGAAVLRDGPWGLTALRPQALLGLDGWDPLVHATFWSLLVNVLLLVLGSLSREPKPLEWLQATRFVDVFRGGADAGERPQFQRPATSEDLFILAQRILGAEPARDLFDAFARRQGIAKGLPRPTEDLVGDLERRLAGSVGAASARAMVSQIAGREVISIDELVSIADETARIMRTSQALERKSAELEVTARRLREANDQLRELDRQKDDFLSQVSHEVRTPMTAIRSFAEILRYTETLDSDQARRFVAIIHDECIRLTRLLDDILDLRVVEQGEIPVSMDTIDPDAVLDRTLDACEGLSGEVPVRTVRRARATGARVRADPDRLRQVFINLLSNAVRHNDKAVVTITVDSRDRDGVYEATITDNGPGVPDDARERIFSLFSASWTRAAGKGAGLGLAISRGIMHRMGGELTLEPADGDGDGARFRVTLPMEVSARQTRAEMPGLPV</sequence>
<evidence type="ECO:0000256" key="8">
    <source>
        <dbReference type="ARBA" id="ARBA00022777"/>
    </source>
</evidence>
<feature type="transmembrane region" description="Helical" evidence="13">
    <location>
        <begin position="118"/>
        <end position="137"/>
    </location>
</feature>
<accession>A0A7W6W865</accession>
<evidence type="ECO:0000256" key="7">
    <source>
        <dbReference type="ARBA" id="ARBA00022692"/>
    </source>
</evidence>
<keyword evidence="12" id="KW-0175">Coiled coil</keyword>
<keyword evidence="5" id="KW-0597">Phosphoprotein</keyword>
<evidence type="ECO:0000256" key="1">
    <source>
        <dbReference type="ARBA" id="ARBA00000085"/>
    </source>
</evidence>
<dbReference type="FunFam" id="1.10.287.130:FF:000001">
    <property type="entry name" value="Two-component sensor histidine kinase"/>
    <property type="match status" value="1"/>
</dbReference>
<dbReference type="InterPro" id="IPR003594">
    <property type="entry name" value="HATPase_dom"/>
</dbReference>
<keyword evidence="6" id="KW-0808">Transferase</keyword>
<evidence type="ECO:0000256" key="9">
    <source>
        <dbReference type="ARBA" id="ARBA00022989"/>
    </source>
</evidence>
<dbReference type="EMBL" id="JACIGK010000001">
    <property type="protein sequence ID" value="MBB4264468.1"/>
    <property type="molecule type" value="Genomic_DNA"/>
</dbReference>
<keyword evidence="11 13" id="KW-0472">Membrane</keyword>
<feature type="transmembrane region" description="Helical" evidence="13">
    <location>
        <begin position="6"/>
        <end position="26"/>
    </location>
</feature>
<evidence type="ECO:0000256" key="12">
    <source>
        <dbReference type="SAM" id="Coils"/>
    </source>
</evidence>
<feature type="transmembrane region" description="Helical" evidence="13">
    <location>
        <begin position="237"/>
        <end position="257"/>
    </location>
</feature>
<feature type="transmembrane region" description="Helical" evidence="13">
    <location>
        <begin position="323"/>
        <end position="356"/>
    </location>
</feature>
<feature type="transmembrane region" description="Helical" evidence="13">
    <location>
        <begin position="73"/>
        <end position="90"/>
    </location>
</feature>
<feature type="transmembrane region" description="Helical" evidence="13">
    <location>
        <begin position="190"/>
        <end position="217"/>
    </location>
</feature>
<comment type="similarity">
    <text evidence="3">Belongs to the sodium:solute symporter (SSF) (TC 2.A.21) family.</text>
</comment>
<keyword evidence="16" id="KW-1185">Reference proteome</keyword>
<dbReference type="Gene3D" id="1.20.1730.10">
    <property type="entry name" value="Sodium/glucose cotransporter"/>
    <property type="match status" value="1"/>
</dbReference>
<dbReference type="SMART" id="SM00387">
    <property type="entry name" value="HATPase_c"/>
    <property type="match status" value="1"/>
</dbReference>
<organism evidence="15 16">
    <name type="scientific">Roseospira visakhapatnamensis</name>
    <dbReference type="NCBI Taxonomy" id="390880"/>
    <lineage>
        <taxon>Bacteria</taxon>
        <taxon>Pseudomonadati</taxon>
        <taxon>Pseudomonadota</taxon>
        <taxon>Alphaproteobacteria</taxon>
        <taxon>Rhodospirillales</taxon>
        <taxon>Rhodospirillaceae</taxon>
        <taxon>Roseospira</taxon>
    </lineage>
</organism>
<dbReference type="EC" id="2.7.13.3" evidence="4"/>
<evidence type="ECO:0000256" key="5">
    <source>
        <dbReference type="ARBA" id="ARBA00022553"/>
    </source>
</evidence>
<dbReference type="InterPro" id="IPR004358">
    <property type="entry name" value="Sig_transdc_His_kin-like_C"/>
</dbReference>